<dbReference type="RefSeq" id="WP_341416308.1">
    <property type="nucleotide sequence ID" value="NZ_JBBPCC010000009.1"/>
</dbReference>
<evidence type="ECO:0000313" key="7">
    <source>
        <dbReference type="Proteomes" id="UP001469365"/>
    </source>
</evidence>
<accession>A0ABU9DK12</accession>
<dbReference type="Pfam" id="PF13290">
    <property type="entry name" value="CHB_HEX_C_1"/>
    <property type="match status" value="1"/>
</dbReference>
<dbReference type="CDD" id="cd14254">
    <property type="entry name" value="Dockerin_II"/>
    <property type="match status" value="1"/>
</dbReference>
<dbReference type="InterPro" id="IPR059177">
    <property type="entry name" value="GH29D-like_dom"/>
</dbReference>
<proteinExistence type="predicted"/>
<comment type="caution">
    <text evidence="6">The sequence shown here is derived from an EMBL/GenBank/DDBJ whole genome shotgun (WGS) entry which is preliminary data.</text>
</comment>
<evidence type="ECO:0000313" key="6">
    <source>
        <dbReference type="EMBL" id="MEK8129205.1"/>
    </source>
</evidence>
<dbReference type="InterPro" id="IPR036439">
    <property type="entry name" value="Dockerin_dom_sf"/>
</dbReference>
<dbReference type="InterPro" id="IPR008965">
    <property type="entry name" value="CBM2/CBM3_carb-bd_dom_sf"/>
</dbReference>
<name>A0ABU9DK12_9BACL</name>
<protein>
    <submittedName>
        <fullName evidence="6">Chitobiase/beta-hexosaminidase C-terminal domain-containing protein</fullName>
    </submittedName>
</protein>
<organism evidence="6 7">
    <name type="scientific">Paenibacillus filicis</name>
    <dbReference type="NCBI Taxonomy" id="669464"/>
    <lineage>
        <taxon>Bacteria</taxon>
        <taxon>Bacillati</taxon>
        <taxon>Bacillota</taxon>
        <taxon>Bacilli</taxon>
        <taxon>Bacillales</taxon>
        <taxon>Paenibacillaceae</taxon>
        <taxon>Paenibacillus</taxon>
    </lineage>
</organism>
<dbReference type="SUPFAM" id="SSF49384">
    <property type="entry name" value="Carbohydrate-binding domain"/>
    <property type="match status" value="1"/>
</dbReference>
<dbReference type="InterPro" id="IPR002102">
    <property type="entry name" value="Cohesin_dom"/>
</dbReference>
<dbReference type="Proteomes" id="UP001469365">
    <property type="component" value="Unassembled WGS sequence"/>
</dbReference>
<feature type="chain" id="PRO_5045531113" evidence="2">
    <location>
        <begin position="25"/>
        <end position="551"/>
    </location>
</feature>
<evidence type="ECO:0000256" key="2">
    <source>
        <dbReference type="SAM" id="SignalP"/>
    </source>
</evidence>
<dbReference type="Gene3D" id="2.60.40.1220">
    <property type="match status" value="1"/>
</dbReference>
<dbReference type="Pfam" id="PF13205">
    <property type="entry name" value="Big_5"/>
    <property type="match status" value="1"/>
</dbReference>
<keyword evidence="1 2" id="KW-0732">Signal</keyword>
<gene>
    <name evidence="6" type="ORF">WMW72_14965</name>
</gene>
<dbReference type="CDD" id="cd08547">
    <property type="entry name" value="Type_II_cohesin"/>
    <property type="match status" value="1"/>
</dbReference>
<evidence type="ECO:0000259" key="4">
    <source>
        <dbReference type="Pfam" id="PF13205"/>
    </source>
</evidence>
<dbReference type="Gene3D" id="2.60.40.680">
    <property type="match status" value="1"/>
</dbReference>
<feature type="domain" description="Cohesin" evidence="3">
    <location>
        <begin position="365"/>
        <end position="465"/>
    </location>
</feature>
<dbReference type="PROSITE" id="PS00018">
    <property type="entry name" value="EF_HAND_1"/>
    <property type="match status" value="1"/>
</dbReference>
<dbReference type="Pfam" id="PF00963">
    <property type="entry name" value="Cohesin"/>
    <property type="match status" value="1"/>
</dbReference>
<evidence type="ECO:0000259" key="5">
    <source>
        <dbReference type="Pfam" id="PF13290"/>
    </source>
</evidence>
<dbReference type="Gene3D" id="1.10.1330.10">
    <property type="entry name" value="Dockerin domain"/>
    <property type="match status" value="1"/>
</dbReference>
<dbReference type="InterPro" id="IPR014755">
    <property type="entry name" value="Cu-Rt/internalin_Ig-like"/>
</dbReference>
<evidence type="ECO:0000256" key="1">
    <source>
        <dbReference type="ARBA" id="ARBA00022729"/>
    </source>
</evidence>
<keyword evidence="7" id="KW-1185">Reference proteome</keyword>
<reference evidence="6 7" key="1">
    <citation type="submission" date="2024-04" db="EMBL/GenBank/DDBJ databases">
        <title>draft genome sequnece of Paenibacillus filicis.</title>
        <authorList>
            <person name="Kim D.-U."/>
        </authorList>
    </citation>
    <scope>NUCLEOTIDE SEQUENCE [LARGE SCALE GENOMIC DNA]</scope>
    <source>
        <strain evidence="6 7">KACC14197</strain>
    </source>
</reference>
<dbReference type="SUPFAM" id="SSF63446">
    <property type="entry name" value="Type I dockerin domain"/>
    <property type="match status" value="1"/>
</dbReference>
<feature type="domain" description="SbsA Ig-like" evidence="4">
    <location>
        <begin position="260"/>
        <end position="349"/>
    </location>
</feature>
<dbReference type="InterPro" id="IPR032812">
    <property type="entry name" value="SbsA_Ig"/>
</dbReference>
<evidence type="ECO:0000259" key="3">
    <source>
        <dbReference type="Pfam" id="PF00963"/>
    </source>
</evidence>
<dbReference type="InterPro" id="IPR018247">
    <property type="entry name" value="EF_Hand_1_Ca_BS"/>
</dbReference>
<feature type="signal peptide" evidence="2">
    <location>
        <begin position="1"/>
        <end position="24"/>
    </location>
</feature>
<feature type="domain" description="GH29D-like beta-sandwich" evidence="5">
    <location>
        <begin position="178"/>
        <end position="246"/>
    </location>
</feature>
<sequence length="551" mass="58559">MHRLRKIALWSLVLFLFTVQLATAASSSVTDPKGTLLIDGTRDGEQVKLSFTYRDLVRDFTGFNVEIRVPDGVEASSGKFRSDNPAIQFSSAEQSDSKERLYKLIILSPALTSSPQGKSGKLGEITFTLQSGQQPGDLNFLFPVIRVYGGGEQLILRQNETFLLAGPDTTKPVVAAQPAGGTYSAPQTVTLTITDNDPLAAIHYTLDGTEPQASSPVYTQPLAIASDTVLRFIGIDRAGNRSEVVTERYLIDTVRLEVTAVKLKDARSLTVAFSKAVSDETASLPGGYFSVWLPGGTPAVQVAAVTLSADRKAADLTLASALEKGVSYTLMVQGVKDRSGQAMAAPYTTSIQLPSAGELALLIEKNAEIVEPGDSFTVVIKAEAEDLYGFDLHVGYNPQLVQLAGEPKLHSDFGGAANTSTLFYSDQGGALRLVGTQVGASQGLSGKTGLVELTFKVKNGDGLSTFTIGKRSEVSDSKGGIIQLPEEVRSTVAISNPDTNGDGLFVNDLVRIAKAHGKTSADSGYDARLDMNKDGVIDIVDVAYVANKLLK</sequence>
<dbReference type="EMBL" id="JBBPCC010000009">
    <property type="protein sequence ID" value="MEK8129205.1"/>
    <property type="molecule type" value="Genomic_DNA"/>
</dbReference>